<accession>A0A7J0BKD6</accession>
<dbReference type="Gene3D" id="6.10.340.10">
    <property type="match status" value="1"/>
</dbReference>
<comment type="similarity">
    <text evidence="2">Belongs to the methyl-accepting chemotaxis (MCP) protein family.</text>
</comment>
<dbReference type="AlphaFoldDB" id="A0A7J0BKD6"/>
<dbReference type="EMBL" id="BLVO01000013">
    <property type="protein sequence ID" value="GFM33642.1"/>
    <property type="molecule type" value="Genomic_DNA"/>
</dbReference>
<keyword evidence="5" id="KW-1133">Transmembrane helix</keyword>
<feature type="region of interest" description="Disordered" evidence="4">
    <location>
        <begin position="685"/>
        <end position="741"/>
    </location>
</feature>
<dbReference type="GO" id="GO:0006935">
    <property type="term" value="P:chemotaxis"/>
    <property type="evidence" value="ECO:0007669"/>
    <property type="project" value="UniProtKB-KW"/>
</dbReference>
<name>A0A7J0BKD6_9BACT</name>
<dbReference type="PROSITE" id="PS50111">
    <property type="entry name" value="CHEMOTAXIS_TRANSDUC_2"/>
    <property type="match status" value="1"/>
</dbReference>
<evidence type="ECO:0000256" key="3">
    <source>
        <dbReference type="PROSITE-ProRule" id="PRU00284"/>
    </source>
</evidence>
<dbReference type="Gene3D" id="1.10.287.950">
    <property type="entry name" value="Methyl-accepting chemotaxis protein"/>
    <property type="match status" value="1"/>
</dbReference>
<evidence type="ECO:0000256" key="2">
    <source>
        <dbReference type="ARBA" id="ARBA00029447"/>
    </source>
</evidence>
<organism evidence="7 8">
    <name type="scientific">Desulfovibrio subterraneus</name>
    <dbReference type="NCBI Taxonomy" id="2718620"/>
    <lineage>
        <taxon>Bacteria</taxon>
        <taxon>Pseudomonadati</taxon>
        <taxon>Thermodesulfobacteriota</taxon>
        <taxon>Desulfovibrionia</taxon>
        <taxon>Desulfovibrionales</taxon>
        <taxon>Desulfovibrionaceae</taxon>
        <taxon>Desulfovibrio</taxon>
    </lineage>
</organism>
<keyword evidence="5" id="KW-0472">Membrane</keyword>
<dbReference type="PANTHER" id="PTHR43531">
    <property type="entry name" value="PROTEIN ICFG"/>
    <property type="match status" value="1"/>
</dbReference>
<keyword evidence="5" id="KW-0812">Transmembrane</keyword>
<evidence type="ECO:0000256" key="5">
    <source>
        <dbReference type="SAM" id="Phobius"/>
    </source>
</evidence>
<reference evidence="7 8" key="1">
    <citation type="submission" date="2020-05" db="EMBL/GenBank/DDBJ databases">
        <title>Draft genome sequence of Desulfovibrio sp. strain HN2T.</title>
        <authorList>
            <person name="Ueno A."/>
            <person name="Tamazawa S."/>
            <person name="Tamamura S."/>
            <person name="Murakami T."/>
            <person name="Kiyama T."/>
            <person name="Inomata H."/>
            <person name="Amano Y."/>
            <person name="Miyakawa K."/>
            <person name="Tamaki H."/>
            <person name="Naganuma T."/>
            <person name="Kaneko K."/>
        </authorList>
    </citation>
    <scope>NUCLEOTIDE SEQUENCE [LARGE SCALE GENOMIC DNA]</scope>
    <source>
        <strain evidence="7 8">HN2</strain>
    </source>
</reference>
<dbReference type="GO" id="GO:0005886">
    <property type="term" value="C:plasma membrane"/>
    <property type="evidence" value="ECO:0007669"/>
    <property type="project" value="TreeGrafter"/>
</dbReference>
<feature type="domain" description="Methyl-accepting transducer" evidence="6">
    <location>
        <begin position="491"/>
        <end position="665"/>
    </location>
</feature>
<keyword evidence="8" id="KW-1185">Reference proteome</keyword>
<keyword evidence="1" id="KW-0145">Chemotaxis</keyword>
<comment type="caution">
    <text evidence="7">The sequence shown here is derived from an EMBL/GenBank/DDBJ whole genome shotgun (WGS) entry which is preliminary data.</text>
</comment>
<proteinExistence type="inferred from homology"/>
<dbReference type="InterPro" id="IPR004089">
    <property type="entry name" value="MCPsignal_dom"/>
</dbReference>
<protein>
    <recommendedName>
        <fullName evidence="6">Methyl-accepting transducer domain-containing protein</fullName>
    </recommendedName>
</protein>
<gene>
    <name evidence="7" type="ORF">DSM101010T_20070</name>
</gene>
<evidence type="ECO:0000256" key="4">
    <source>
        <dbReference type="SAM" id="MobiDB-lite"/>
    </source>
</evidence>
<evidence type="ECO:0000256" key="1">
    <source>
        <dbReference type="ARBA" id="ARBA00022500"/>
    </source>
</evidence>
<dbReference type="RefSeq" id="WP_174405284.1">
    <property type="nucleotide sequence ID" value="NZ_BLVO01000013.1"/>
</dbReference>
<dbReference type="SUPFAM" id="SSF58104">
    <property type="entry name" value="Methyl-accepting chemotaxis protein (MCP) signaling domain"/>
    <property type="match status" value="1"/>
</dbReference>
<dbReference type="GO" id="GO:0004888">
    <property type="term" value="F:transmembrane signaling receptor activity"/>
    <property type="evidence" value="ECO:0007669"/>
    <property type="project" value="TreeGrafter"/>
</dbReference>
<evidence type="ECO:0000259" key="6">
    <source>
        <dbReference type="PROSITE" id="PS50111"/>
    </source>
</evidence>
<dbReference type="PANTHER" id="PTHR43531:SF11">
    <property type="entry name" value="METHYL-ACCEPTING CHEMOTAXIS PROTEIN 3"/>
    <property type="match status" value="1"/>
</dbReference>
<dbReference type="Proteomes" id="UP000503840">
    <property type="component" value="Unassembled WGS sequence"/>
</dbReference>
<sequence length="741" mass="79679">MRIGLRLFIGFSLMLLLMAALVAVGWEGQRRLTIAQGVLERRAMLEAELRTMQAGALQFMLEPKPGALDAVLSRSGQLDQSFSAFKMVVEHDVAVRLDKAMRANIEFRGALERWQSVANGRATRVQEAEDAATQFMTLFEELAGKKRDAAFVHPDGYASGDVVNTRLAEMRLVNNVQREFYEARMLSREWMRSGDPKVLEEVRTRMGTVLSLLGDLKETMTAMADKDFADTLLAHGRDYIAALSDLEDSTGLMNDVRSTLALAVADMRDPMTVLADKYEADLDYVHDIGSLTVGGIVAFAVFVALIFTLIISSGVRKRLQRAQNALDALAGGECPVRDPKDSVEDMGQLTDAMQRLALSSADMAECAKAMAEGEWNRPVPVRSENDVLGNALLQLAESGQALREGLARGAAGDFHVVEAPRSGKDETMAALNGLQKFVCVKVGSARNASVAVRDAAGRAMEALKALEARLTGRGAAPAPTGQIGEVLPRLESVNAALKGNAASLRDAGKGADRLAGAVSRLDAEFRSLMGKATFAEDIARQIETLAINVNIEMGRVGDSAGGLAAIVNELRGVVERCREHAAAMGESLYAGRRASDDTAVLIRDVQETLGQGIQEVAAGAAVLEDEMVALRRMASSRTAQARPGERDEELRSLAATMGKAFSGLVMELNTLRSALDAFIIAEGQVPQSSPHSAGRTPSGENADRQSDTQSATVRKPSVRSMPPLRMGKGKDDFSEMEGEEL</sequence>
<feature type="transmembrane region" description="Helical" evidence="5">
    <location>
        <begin position="288"/>
        <end position="311"/>
    </location>
</feature>
<evidence type="ECO:0000313" key="8">
    <source>
        <dbReference type="Proteomes" id="UP000503840"/>
    </source>
</evidence>
<dbReference type="GO" id="GO:0007165">
    <property type="term" value="P:signal transduction"/>
    <property type="evidence" value="ECO:0007669"/>
    <property type="project" value="UniProtKB-KW"/>
</dbReference>
<evidence type="ECO:0000313" key="7">
    <source>
        <dbReference type="EMBL" id="GFM33642.1"/>
    </source>
</evidence>
<keyword evidence="3" id="KW-0807">Transducer</keyword>
<dbReference type="InterPro" id="IPR051310">
    <property type="entry name" value="MCP_chemotaxis"/>
</dbReference>